<evidence type="ECO:0000313" key="2">
    <source>
        <dbReference type="EMBL" id="KIW61642.1"/>
    </source>
</evidence>
<dbReference type="HOGENOM" id="CLU_915280_0_0_1"/>
<accession>A0A0D2DH70</accession>
<evidence type="ECO:0000256" key="1">
    <source>
        <dbReference type="SAM" id="SignalP"/>
    </source>
</evidence>
<reference evidence="2 3" key="1">
    <citation type="submission" date="2015-01" db="EMBL/GenBank/DDBJ databases">
        <title>The Genome Sequence of Exophiala xenobiotica CBS118157.</title>
        <authorList>
            <consortium name="The Broad Institute Genomics Platform"/>
            <person name="Cuomo C."/>
            <person name="de Hoog S."/>
            <person name="Gorbushina A."/>
            <person name="Stielow B."/>
            <person name="Teixiera M."/>
            <person name="Abouelleil A."/>
            <person name="Chapman S.B."/>
            <person name="Priest M."/>
            <person name="Young S.K."/>
            <person name="Wortman J."/>
            <person name="Nusbaum C."/>
            <person name="Birren B."/>
        </authorList>
    </citation>
    <scope>NUCLEOTIDE SEQUENCE [LARGE SCALE GENOMIC DNA]</scope>
    <source>
        <strain evidence="2 3">CBS 118157</strain>
    </source>
</reference>
<dbReference type="RefSeq" id="XP_013322226.1">
    <property type="nucleotide sequence ID" value="XM_013466772.1"/>
</dbReference>
<evidence type="ECO:0000313" key="3">
    <source>
        <dbReference type="Proteomes" id="UP000054342"/>
    </source>
</evidence>
<gene>
    <name evidence="2" type="ORF">PV05_01741</name>
</gene>
<evidence type="ECO:0008006" key="4">
    <source>
        <dbReference type="Google" id="ProtNLM"/>
    </source>
</evidence>
<keyword evidence="3" id="KW-1185">Reference proteome</keyword>
<proteinExistence type="predicted"/>
<dbReference type="Proteomes" id="UP000054342">
    <property type="component" value="Unassembled WGS sequence"/>
</dbReference>
<dbReference type="GeneID" id="25323649"/>
<protein>
    <recommendedName>
        <fullName evidence="4">NADH:ubiquinone oxidoreductase intermediate-associated protein 30 domain-containing protein</fullName>
    </recommendedName>
</protein>
<keyword evidence="1" id="KW-0732">Signal</keyword>
<organism evidence="2 3">
    <name type="scientific">Exophiala xenobiotica</name>
    <dbReference type="NCBI Taxonomy" id="348802"/>
    <lineage>
        <taxon>Eukaryota</taxon>
        <taxon>Fungi</taxon>
        <taxon>Dikarya</taxon>
        <taxon>Ascomycota</taxon>
        <taxon>Pezizomycotina</taxon>
        <taxon>Eurotiomycetes</taxon>
        <taxon>Chaetothyriomycetidae</taxon>
        <taxon>Chaetothyriales</taxon>
        <taxon>Herpotrichiellaceae</taxon>
        <taxon>Exophiala</taxon>
    </lineage>
</organism>
<dbReference type="EMBL" id="KN847317">
    <property type="protein sequence ID" value="KIW61642.1"/>
    <property type="molecule type" value="Genomic_DNA"/>
</dbReference>
<feature type="signal peptide" evidence="1">
    <location>
        <begin position="1"/>
        <end position="18"/>
    </location>
</feature>
<name>A0A0D2DH70_9EURO</name>
<feature type="chain" id="PRO_5002255864" description="NADH:ubiquinone oxidoreductase intermediate-associated protein 30 domain-containing protein" evidence="1">
    <location>
        <begin position="19"/>
        <end position="328"/>
    </location>
</feature>
<dbReference type="OrthoDB" id="4118429at2759"/>
<dbReference type="AlphaFoldDB" id="A0A0D2DH70"/>
<sequence>MHAWRVVIFLSLLAAAIAQEQQVHLDEEHGKRYNVTLNFDDIPTNSSGIGFDPWKQSKPLHYNDLFFQSFTVVNVAKARDSLPHPIDLLCASSAPNALFSSRKAGYPWPRFSFHDLSGHPTKPQDANITFNMRSVTLSPTGNVSAGDDRVLVGLRISLLKLPSDGSGSSLQDATSAQADFPGLVRGSPSIPQGAHVSQLLVAFGPGPHQSVKLDYERFARVIPGFGQGVDVLEVVADLYRWDEAKQSYRIDGDWQVCLDDIEIEVVQPKKKEEEDESMLESMQGQETRLFLAVAEDGRLIDDKERGEKLWREIEQDGSALVYETVDIE</sequence>